<gene>
    <name evidence="3" type="ORF">D174_04125</name>
</gene>
<organism evidence="3 4">
    <name type="scientific">Mycolicibacterium neoaurum VKM Ac-1815D</name>
    <dbReference type="NCBI Taxonomy" id="700508"/>
    <lineage>
        <taxon>Bacteria</taxon>
        <taxon>Bacillati</taxon>
        <taxon>Actinomycetota</taxon>
        <taxon>Actinomycetes</taxon>
        <taxon>Mycobacteriales</taxon>
        <taxon>Mycobacteriaceae</taxon>
        <taxon>Mycolicibacterium</taxon>
    </lineage>
</organism>
<dbReference type="SUPFAM" id="SSF47413">
    <property type="entry name" value="lambda repressor-like DNA-binding domains"/>
    <property type="match status" value="1"/>
</dbReference>
<dbReference type="InterPro" id="IPR010982">
    <property type="entry name" value="Lambda_DNA-bd_dom_sf"/>
</dbReference>
<dbReference type="PROSITE" id="PS50943">
    <property type="entry name" value="HTH_CROC1"/>
    <property type="match status" value="1"/>
</dbReference>
<keyword evidence="4" id="KW-1185">Reference proteome</keyword>
<evidence type="ECO:0000259" key="2">
    <source>
        <dbReference type="PROSITE" id="PS50943"/>
    </source>
</evidence>
<dbReference type="InterPro" id="IPR001387">
    <property type="entry name" value="Cro/C1-type_HTH"/>
</dbReference>
<dbReference type="Proteomes" id="UP000018763">
    <property type="component" value="Chromosome"/>
</dbReference>
<reference evidence="3 4" key="1">
    <citation type="journal article" date="2014" name="Genome Announc.">
        <title>Complete Genome Sequence of Sterol-Transforming Mycobacterium neoaurum Strain VKM Ac-1815D.</title>
        <authorList>
            <person name="Shtratnikova V.Y."/>
            <person name="Bragin E.Y."/>
            <person name="Dovbnya D.V."/>
            <person name="Pekov Y.A."/>
            <person name="Schelkunov M.I."/>
            <person name="Strizhov N."/>
            <person name="Ivashina T.V."/>
            <person name="Ashapkin V.V."/>
            <person name="Donova M.V."/>
        </authorList>
    </citation>
    <scope>NUCLEOTIDE SEQUENCE [LARGE SCALE GENOMIC DNA]</scope>
    <source>
        <strain evidence="3 4">VKM Ac-1815D</strain>
    </source>
</reference>
<dbReference type="AlphaFoldDB" id="V5X5T8"/>
<sequence length="99" mass="10594">MSDDGLTREIGSIRSAMVGPRRRRSQRDDAMPEIARIGAAFADRRIALRLTQQTLADLAGVSRSTVQSLERGSGSINFGSVLEIADALGLHVDVNATAE</sequence>
<dbReference type="EMBL" id="CP006936">
    <property type="protein sequence ID" value="AHC23830.1"/>
    <property type="molecule type" value="Genomic_DNA"/>
</dbReference>
<name>V5X5T8_MYCNE</name>
<dbReference type="Pfam" id="PF01381">
    <property type="entry name" value="HTH_3"/>
    <property type="match status" value="1"/>
</dbReference>
<proteinExistence type="predicted"/>
<accession>V5X5T8</accession>
<evidence type="ECO:0000313" key="4">
    <source>
        <dbReference type="Proteomes" id="UP000018763"/>
    </source>
</evidence>
<feature type="domain" description="HTH cro/C1-type" evidence="2">
    <location>
        <begin position="41"/>
        <end position="95"/>
    </location>
</feature>
<dbReference type="SMART" id="SM00530">
    <property type="entry name" value="HTH_XRE"/>
    <property type="match status" value="1"/>
</dbReference>
<evidence type="ECO:0000313" key="3">
    <source>
        <dbReference type="EMBL" id="AHC23830.1"/>
    </source>
</evidence>
<protein>
    <submittedName>
        <fullName evidence="3">XRE family transcriptional regulator</fullName>
    </submittedName>
</protein>
<dbReference type="eggNOG" id="ENOG5031SNA">
    <property type="taxonomic scope" value="Bacteria"/>
</dbReference>
<evidence type="ECO:0000256" key="1">
    <source>
        <dbReference type="SAM" id="MobiDB-lite"/>
    </source>
</evidence>
<dbReference type="Gene3D" id="1.10.260.40">
    <property type="entry name" value="lambda repressor-like DNA-binding domains"/>
    <property type="match status" value="1"/>
</dbReference>
<feature type="region of interest" description="Disordered" evidence="1">
    <location>
        <begin position="1"/>
        <end position="30"/>
    </location>
</feature>
<dbReference type="CDD" id="cd00093">
    <property type="entry name" value="HTH_XRE"/>
    <property type="match status" value="1"/>
</dbReference>
<dbReference type="GO" id="GO:0003677">
    <property type="term" value="F:DNA binding"/>
    <property type="evidence" value="ECO:0007669"/>
    <property type="project" value="InterPro"/>
</dbReference>